<dbReference type="EMBL" id="BPLR01017970">
    <property type="protein sequence ID" value="GIY95859.1"/>
    <property type="molecule type" value="Genomic_DNA"/>
</dbReference>
<proteinExistence type="predicted"/>
<dbReference type="AlphaFoldDB" id="A0AAV4XMF3"/>
<keyword evidence="3" id="KW-1185">Reference proteome</keyword>
<reference evidence="2 3" key="1">
    <citation type="submission" date="2021-06" db="EMBL/GenBank/DDBJ databases">
        <title>Caerostris extrusa draft genome.</title>
        <authorList>
            <person name="Kono N."/>
            <person name="Arakawa K."/>
        </authorList>
    </citation>
    <scope>NUCLEOTIDE SEQUENCE [LARGE SCALE GENOMIC DNA]</scope>
</reference>
<evidence type="ECO:0000313" key="2">
    <source>
        <dbReference type="EMBL" id="GIY95859.1"/>
    </source>
</evidence>
<accession>A0AAV4XMF3</accession>
<comment type="caution">
    <text evidence="2">The sequence shown here is derived from an EMBL/GenBank/DDBJ whole genome shotgun (WGS) entry which is preliminary data.</text>
</comment>
<feature type="region of interest" description="Disordered" evidence="1">
    <location>
        <begin position="1"/>
        <end position="40"/>
    </location>
</feature>
<name>A0AAV4XMF3_CAEEX</name>
<protein>
    <submittedName>
        <fullName evidence="2">Uncharacterized protein</fullName>
    </submittedName>
</protein>
<gene>
    <name evidence="2" type="ORF">CEXT_219171</name>
</gene>
<evidence type="ECO:0000313" key="3">
    <source>
        <dbReference type="Proteomes" id="UP001054945"/>
    </source>
</evidence>
<dbReference type="Proteomes" id="UP001054945">
    <property type="component" value="Unassembled WGS sequence"/>
</dbReference>
<organism evidence="2 3">
    <name type="scientific">Caerostris extrusa</name>
    <name type="common">Bark spider</name>
    <name type="synonym">Caerostris bankana</name>
    <dbReference type="NCBI Taxonomy" id="172846"/>
    <lineage>
        <taxon>Eukaryota</taxon>
        <taxon>Metazoa</taxon>
        <taxon>Ecdysozoa</taxon>
        <taxon>Arthropoda</taxon>
        <taxon>Chelicerata</taxon>
        <taxon>Arachnida</taxon>
        <taxon>Araneae</taxon>
        <taxon>Araneomorphae</taxon>
        <taxon>Entelegynae</taxon>
        <taxon>Araneoidea</taxon>
        <taxon>Araneidae</taxon>
        <taxon>Caerostris</taxon>
    </lineage>
</organism>
<evidence type="ECO:0000256" key="1">
    <source>
        <dbReference type="SAM" id="MobiDB-lite"/>
    </source>
</evidence>
<feature type="compositionally biased region" description="Polar residues" evidence="1">
    <location>
        <begin position="1"/>
        <end position="12"/>
    </location>
</feature>
<sequence>MRTNCSNASCETHCSPRTRTKKTKRVERKGGKVRRNAGVQHASARGKELCIRRRPFCVPVLPVFVC</sequence>
<feature type="compositionally biased region" description="Basic residues" evidence="1">
    <location>
        <begin position="16"/>
        <end position="35"/>
    </location>
</feature>